<dbReference type="EMBL" id="JALJOR010000001">
    <property type="protein sequence ID" value="KAK9829470.1"/>
    <property type="molecule type" value="Genomic_DNA"/>
</dbReference>
<evidence type="ECO:0000313" key="2">
    <source>
        <dbReference type="Proteomes" id="UP001489004"/>
    </source>
</evidence>
<organism evidence="1 2">
    <name type="scientific">[Myrmecia] bisecta</name>
    <dbReference type="NCBI Taxonomy" id="41462"/>
    <lineage>
        <taxon>Eukaryota</taxon>
        <taxon>Viridiplantae</taxon>
        <taxon>Chlorophyta</taxon>
        <taxon>core chlorophytes</taxon>
        <taxon>Trebouxiophyceae</taxon>
        <taxon>Trebouxiales</taxon>
        <taxon>Trebouxiaceae</taxon>
        <taxon>Myrmecia</taxon>
    </lineage>
</organism>
<accession>A0AAW1R648</accession>
<protein>
    <submittedName>
        <fullName evidence="1">Uncharacterized protein</fullName>
    </submittedName>
</protein>
<proteinExistence type="predicted"/>
<dbReference type="Proteomes" id="UP001489004">
    <property type="component" value="Unassembled WGS sequence"/>
</dbReference>
<keyword evidence="2" id="KW-1185">Reference proteome</keyword>
<evidence type="ECO:0000313" key="1">
    <source>
        <dbReference type="EMBL" id="KAK9829470.1"/>
    </source>
</evidence>
<reference evidence="1 2" key="1">
    <citation type="journal article" date="2024" name="Nat. Commun.">
        <title>Phylogenomics reveals the evolutionary origins of lichenization in chlorophyte algae.</title>
        <authorList>
            <person name="Puginier C."/>
            <person name="Libourel C."/>
            <person name="Otte J."/>
            <person name="Skaloud P."/>
            <person name="Haon M."/>
            <person name="Grisel S."/>
            <person name="Petersen M."/>
            <person name="Berrin J.G."/>
            <person name="Delaux P.M."/>
            <person name="Dal Grande F."/>
            <person name="Keller J."/>
        </authorList>
    </citation>
    <scope>NUCLEOTIDE SEQUENCE [LARGE SCALE GENOMIC DNA]</scope>
    <source>
        <strain evidence="1 2">SAG 2043</strain>
    </source>
</reference>
<dbReference type="AlphaFoldDB" id="A0AAW1R648"/>
<name>A0AAW1R648_9CHLO</name>
<gene>
    <name evidence="1" type="ORF">WJX72_006055</name>
</gene>
<comment type="caution">
    <text evidence="1">The sequence shown here is derived from an EMBL/GenBank/DDBJ whole genome shotgun (WGS) entry which is preliminary data.</text>
</comment>
<sequence length="211" mass="22143">MLAMLQTWAHQCGEHGWQLTAGQAQPAQIVYYTDTESSSYDQFLVPLKAAAASAVKQDSQLHDWAEALQPAACTPPVAAVDLDGASGGAEPAGAPRAAPANFDYFLSMSPSPSQQGPAPGSRLERKTLPIPRAQPVLLPRIPCINPAHPSLDAQRGPATCQQAVPAVQDQRLEHGLPTAAHSLQIRPPMENLPAPAAAVSASSGRQLIWGA</sequence>